<dbReference type="AlphaFoldDB" id="A0A8S9A6U6"/>
<evidence type="ECO:0000313" key="2">
    <source>
        <dbReference type="EMBL" id="KAA8636661.1"/>
    </source>
</evidence>
<evidence type="ECO:0000256" key="1">
    <source>
        <dbReference type="SAM" id="MobiDB-lite"/>
    </source>
</evidence>
<feature type="region of interest" description="Disordered" evidence="1">
    <location>
        <begin position="68"/>
        <end position="106"/>
    </location>
</feature>
<comment type="caution">
    <text evidence="2">The sequence shown here is derived from an EMBL/GenBank/DDBJ whole genome shotgun (WGS) entry which is preliminary data.</text>
</comment>
<feature type="compositionally biased region" description="Low complexity" evidence="1">
    <location>
        <begin position="143"/>
        <end position="165"/>
    </location>
</feature>
<dbReference type="EMBL" id="NMPR01000002">
    <property type="protein sequence ID" value="KAA8636661.1"/>
    <property type="molecule type" value="Genomic_DNA"/>
</dbReference>
<feature type="compositionally biased region" description="Polar residues" evidence="1">
    <location>
        <begin position="69"/>
        <end position="80"/>
    </location>
</feature>
<name>A0A8S9A6U6_SORMA</name>
<sequence>MSSDTACGTRSEQLKGPLRVLLRGPPTSNYITASSPFFLHPTSLQARFNFHSSQLSYLADLLARPAGANPTSPYINKQDFSSSTPSSSETMSGSKTAAAPAQDTRMKSVLEQGAVKFVIKTKDQKWQCTLLDRATHEKRKASQEGSSSASISGSESGSSASSSAH</sequence>
<reference evidence="2 3" key="1">
    <citation type="submission" date="2017-07" db="EMBL/GenBank/DDBJ databases">
        <title>Genome sequence of the Sordaria macrospora wild type strain R19027.</title>
        <authorList>
            <person name="Nowrousian M."/>
            <person name="Teichert I."/>
            <person name="Kueck U."/>
        </authorList>
    </citation>
    <scope>NUCLEOTIDE SEQUENCE [LARGE SCALE GENOMIC DNA]</scope>
    <source>
        <strain evidence="2 3">R19027</strain>
        <tissue evidence="2">Mycelium</tissue>
    </source>
</reference>
<accession>A0A8S9A6U6</accession>
<feature type="compositionally biased region" description="Low complexity" evidence="1">
    <location>
        <begin position="81"/>
        <end position="96"/>
    </location>
</feature>
<feature type="region of interest" description="Disordered" evidence="1">
    <location>
        <begin position="135"/>
        <end position="165"/>
    </location>
</feature>
<evidence type="ECO:0000313" key="3">
    <source>
        <dbReference type="Proteomes" id="UP000433876"/>
    </source>
</evidence>
<organism evidence="2 3">
    <name type="scientific">Sordaria macrospora</name>
    <dbReference type="NCBI Taxonomy" id="5147"/>
    <lineage>
        <taxon>Eukaryota</taxon>
        <taxon>Fungi</taxon>
        <taxon>Dikarya</taxon>
        <taxon>Ascomycota</taxon>
        <taxon>Pezizomycotina</taxon>
        <taxon>Sordariomycetes</taxon>
        <taxon>Sordariomycetidae</taxon>
        <taxon>Sordariales</taxon>
        <taxon>Sordariaceae</taxon>
        <taxon>Sordaria</taxon>
    </lineage>
</organism>
<gene>
    <name evidence="2" type="ORF">SMACR_00856</name>
</gene>
<proteinExistence type="predicted"/>
<protein>
    <submittedName>
        <fullName evidence="2">Uncharacterized protein</fullName>
    </submittedName>
</protein>
<dbReference type="Proteomes" id="UP000433876">
    <property type="component" value="Unassembled WGS sequence"/>
</dbReference>
<dbReference type="VEuPathDB" id="FungiDB:SMAC_00856"/>